<keyword evidence="3 5" id="KW-0067">ATP-binding</keyword>
<dbReference type="GO" id="GO:0005737">
    <property type="term" value="C:cytoplasm"/>
    <property type="evidence" value="ECO:0007669"/>
    <property type="project" value="UniProtKB-SubCell"/>
</dbReference>
<dbReference type="CDD" id="cd02022">
    <property type="entry name" value="DPCK"/>
    <property type="match status" value="1"/>
</dbReference>
<evidence type="ECO:0000256" key="4">
    <source>
        <dbReference type="ARBA" id="ARBA00022993"/>
    </source>
</evidence>
<gene>
    <name evidence="5 7" type="primary">coaE</name>
    <name evidence="7" type="ORF">LDX50_27570</name>
</gene>
<dbReference type="NCBIfam" id="TIGR00152">
    <property type="entry name" value="dephospho-CoA kinase"/>
    <property type="match status" value="1"/>
</dbReference>
<evidence type="ECO:0000256" key="1">
    <source>
        <dbReference type="ARBA" id="ARBA00009018"/>
    </source>
</evidence>
<dbReference type="EC" id="2.7.1.24" evidence="5 6"/>
<accession>A0A9X1L178</accession>
<dbReference type="Pfam" id="PF01121">
    <property type="entry name" value="CoaE"/>
    <property type="match status" value="1"/>
</dbReference>
<sequence length="194" mass="21891">MKQIGITGGIGSGKSLVARIFNCLGIPVYDADNRAKWITNHDPAIIEKVKSLLGEFAYRDGQLDRNRVSSQVFGKPELLENLNSIIHPAVGEDYKKWVLQQNTSYVLKEAALLFESGSFRQLDGIIHVSAPMDLRIKRTLERDKQRGREQIEAIIARQMNDDERLAKSDFEIINDGHTLVIPQVLKLHAMLSQL</sequence>
<comment type="similarity">
    <text evidence="1 5">Belongs to the CoaE family.</text>
</comment>
<reference evidence="7" key="1">
    <citation type="submission" date="2021-09" db="EMBL/GenBank/DDBJ databases">
        <title>Fulvivirga sp. isolated from coastal sediment.</title>
        <authorList>
            <person name="Yu H."/>
        </authorList>
    </citation>
    <scope>NUCLEOTIDE SEQUENCE</scope>
    <source>
        <strain evidence="7">1062</strain>
    </source>
</reference>
<evidence type="ECO:0000256" key="3">
    <source>
        <dbReference type="ARBA" id="ARBA00022840"/>
    </source>
</evidence>
<dbReference type="HAMAP" id="MF_00376">
    <property type="entry name" value="Dephospho_CoA_kinase"/>
    <property type="match status" value="1"/>
</dbReference>
<comment type="pathway">
    <text evidence="5">Cofactor biosynthesis; coenzyme A biosynthesis; CoA from (R)-pantothenate: step 5/5.</text>
</comment>
<protein>
    <recommendedName>
        <fullName evidence="5 6">Dephospho-CoA kinase</fullName>
        <ecNumber evidence="5 6">2.7.1.24</ecNumber>
    </recommendedName>
    <alternativeName>
        <fullName evidence="5">Dephosphocoenzyme A kinase</fullName>
    </alternativeName>
</protein>
<dbReference type="PANTHER" id="PTHR10695">
    <property type="entry name" value="DEPHOSPHO-COA KINASE-RELATED"/>
    <property type="match status" value="1"/>
</dbReference>
<dbReference type="GO" id="GO:0015937">
    <property type="term" value="P:coenzyme A biosynthetic process"/>
    <property type="evidence" value="ECO:0007669"/>
    <property type="project" value="UniProtKB-UniRule"/>
</dbReference>
<dbReference type="EMBL" id="JAIXNE010000006">
    <property type="protein sequence ID" value="MCA6078664.1"/>
    <property type="molecule type" value="Genomic_DNA"/>
</dbReference>
<dbReference type="InterPro" id="IPR027417">
    <property type="entry name" value="P-loop_NTPase"/>
</dbReference>
<evidence type="ECO:0000256" key="6">
    <source>
        <dbReference type="NCBIfam" id="TIGR00152"/>
    </source>
</evidence>
<feature type="binding site" evidence="5">
    <location>
        <begin position="11"/>
        <end position="16"/>
    </location>
    <ligand>
        <name>ATP</name>
        <dbReference type="ChEBI" id="CHEBI:30616"/>
    </ligand>
</feature>
<comment type="function">
    <text evidence="5">Catalyzes the phosphorylation of the 3'-hydroxyl group of dephosphocoenzyme A to form coenzyme A.</text>
</comment>
<dbReference type="GO" id="GO:0004140">
    <property type="term" value="F:dephospho-CoA kinase activity"/>
    <property type="evidence" value="ECO:0007669"/>
    <property type="project" value="UniProtKB-UniRule"/>
</dbReference>
<comment type="caution">
    <text evidence="7">The sequence shown here is derived from an EMBL/GenBank/DDBJ whole genome shotgun (WGS) entry which is preliminary data.</text>
</comment>
<dbReference type="PANTHER" id="PTHR10695:SF46">
    <property type="entry name" value="BIFUNCTIONAL COENZYME A SYNTHASE-RELATED"/>
    <property type="match status" value="1"/>
</dbReference>
<name>A0A9X1L178_9BACT</name>
<keyword evidence="2 5" id="KW-0547">Nucleotide-binding</keyword>
<evidence type="ECO:0000256" key="5">
    <source>
        <dbReference type="HAMAP-Rule" id="MF_00376"/>
    </source>
</evidence>
<evidence type="ECO:0000313" key="7">
    <source>
        <dbReference type="EMBL" id="MCA6078664.1"/>
    </source>
</evidence>
<organism evidence="7 8">
    <name type="scientific">Fulvivirga sedimenti</name>
    <dbReference type="NCBI Taxonomy" id="2879465"/>
    <lineage>
        <taxon>Bacteria</taxon>
        <taxon>Pseudomonadati</taxon>
        <taxon>Bacteroidota</taxon>
        <taxon>Cytophagia</taxon>
        <taxon>Cytophagales</taxon>
        <taxon>Fulvivirgaceae</taxon>
        <taxon>Fulvivirga</taxon>
    </lineage>
</organism>
<dbReference type="Proteomes" id="UP001139409">
    <property type="component" value="Unassembled WGS sequence"/>
</dbReference>
<dbReference type="AlphaFoldDB" id="A0A9X1L178"/>
<keyword evidence="8" id="KW-1185">Reference proteome</keyword>
<evidence type="ECO:0000256" key="2">
    <source>
        <dbReference type="ARBA" id="ARBA00022741"/>
    </source>
</evidence>
<dbReference type="InterPro" id="IPR001977">
    <property type="entry name" value="Depp_CoAkinase"/>
</dbReference>
<keyword evidence="5 7" id="KW-0418">Kinase</keyword>
<keyword evidence="5" id="KW-0963">Cytoplasm</keyword>
<dbReference type="RefSeq" id="WP_225699517.1">
    <property type="nucleotide sequence ID" value="NZ_JAIXNE010000006.1"/>
</dbReference>
<evidence type="ECO:0000313" key="8">
    <source>
        <dbReference type="Proteomes" id="UP001139409"/>
    </source>
</evidence>
<dbReference type="Gene3D" id="3.40.50.300">
    <property type="entry name" value="P-loop containing nucleotide triphosphate hydrolases"/>
    <property type="match status" value="1"/>
</dbReference>
<keyword evidence="5 7" id="KW-0808">Transferase</keyword>
<dbReference type="SUPFAM" id="SSF52540">
    <property type="entry name" value="P-loop containing nucleoside triphosphate hydrolases"/>
    <property type="match status" value="1"/>
</dbReference>
<comment type="subcellular location">
    <subcellularLocation>
        <location evidence="5">Cytoplasm</location>
    </subcellularLocation>
</comment>
<keyword evidence="4 5" id="KW-0173">Coenzyme A biosynthesis</keyword>
<dbReference type="PROSITE" id="PS51219">
    <property type="entry name" value="DPCK"/>
    <property type="match status" value="1"/>
</dbReference>
<comment type="catalytic activity">
    <reaction evidence="5">
        <text>3'-dephospho-CoA + ATP = ADP + CoA + H(+)</text>
        <dbReference type="Rhea" id="RHEA:18245"/>
        <dbReference type="ChEBI" id="CHEBI:15378"/>
        <dbReference type="ChEBI" id="CHEBI:30616"/>
        <dbReference type="ChEBI" id="CHEBI:57287"/>
        <dbReference type="ChEBI" id="CHEBI:57328"/>
        <dbReference type="ChEBI" id="CHEBI:456216"/>
        <dbReference type="EC" id="2.7.1.24"/>
    </reaction>
</comment>
<dbReference type="GO" id="GO:0005524">
    <property type="term" value="F:ATP binding"/>
    <property type="evidence" value="ECO:0007669"/>
    <property type="project" value="UniProtKB-UniRule"/>
</dbReference>
<proteinExistence type="inferred from homology"/>